<protein>
    <submittedName>
        <fullName evidence="2">Uncharacterized protein</fullName>
    </submittedName>
</protein>
<keyword evidence="1" id="KW-0812">Transmembrane</keyword>
<evidence type="ECO:0000313" key="2">
    <source>
        <dbReference type="EMBL" id="KCW80332.1"/>
    </source>
</evidence>
<sequence length="181" mass="20076">TLRLIPFSIVFLIIAIPLFTLFTLLRRPGTGPDQTRPRFRVPSLSPSKCCSITSSDHPPPRASCFHDGHASTAAAAYHETASSDCDDGDHPRKVRSAALELPLPEIRYRCRSLIARIGRCRWRPGHAAAVAAASSEFGYDPMSYALSFKDDRSRELDEEFPARNFSARLPLSPDRLLPVKS</sequence>
<keyword evidence="1" id="KW-0472">Membrane</keyword>
<gene>
    <name evidence="2" type="ORF">EUGRSUZ_C01698</name>
</gene>
<name>A0A059CPP1_EUCGR</name>
<dbReference type="PANTHER" id="PTHR33168">
    <property type="entry name" value="STRESS INDUCED PROTEIN-RELATED"/>
    <property type="match status" value="1"/>
</dbReference>
<dbReference type="Gramene" id="KCW80332">
    <property type="protein sequence ID" value="KCW80332"/>
    <property type="gene ID" value="EUGRSUZ_C01698"/>
</dbReference>
<dbReference type="STRING" id="71139.A0A059CPP1"/>
<evidence type="ECO:0000256" key="1">
    <source>
        <dbReference type="SAM" id="Phobius"/>
    </source>
</evidence>
<organism evidence="2">
    <name type="scientific">Eucalyptus grandis</name>
    <name type="common">Flooded gum</name>
    <dbReference type="NCBI Taxonomy" id="71139"/>
    <lineage>
        <taxon>Eukaryota</taxon>
        <taxon>Viridiplantae</taxon>
        <taxon>Streptophyta</taxon>
        <taxon>Embryophyta</taxon>
        <taxon>Tracheophyta</taxon>
        <taxon>Spermatophyta</taxon>
        <taxon>Magnoliopsida</taxon>
        <taxon>eudicotyledons</taxon>
        <taxon>Gunneridae</taxon>
        <taxon>Pentapetalae</taxon>
        <taxon>rosids</taxon>
        <taxon>malvids</taxon>
        <taxon>Myrtales</taxon>
        <taxon>Myrtaceae</taxon>
        <taxon>Myrtoideae</taxon>
        <taxon>Eucalypteae</taxon>
        <taxon>Eucalyptus</taxon>
    </lineage>
</organism>
<reference evidence="2" key="1">
    <citation type="submission" date="2013-07" db="EMBL/GenBank/DDBJ databases">
        <title>The genome of Eucalyptus grandis.</title>
        <authorList>
            <person name="Schmutz J."/>
            <person name="Hayes R."/>
            <person name="Myburg A."/>
            <person name="Tuskan G."/>
            <person name="Grattapaglia D."/>
            <person name="Rokhsar D.S."/>
        </authorList>
    </citation>
    <scope>NUCLEOTIDE SEQUENCE</scope>
    <source>
        <tissue evidence="2">Leaf extractions</tissue>
    </source>
</reference>
<keyword evidence="1" id="KW-1133">Transmembrane helix</keyword>
<accession>A0A059CPP1</accession>
<proteinExistence type="predicted"/>
<dbReference type="InParanoid" id="A0A059CPP1"/>
<dbReference type="FunCoup" id="A0A059CPP1">
    <property type="interactions" value="7"/>
</dbReference>
<dbReference type="EMBL" id="KK198755">
    <property type="protein sequence ID" value="KCW80332.1"/>
    <property type="molecule type" value="Genomic_DNA"/>
</dbReference>
<feature type="transmembrane region" description="Helical" evidence="1">
    <location>
        <begin position="6"/>
        <end position="25"/>
    </location>
</feature>
<feature type="non-terminal residue" evidence="2">
    <location>
        <position position="1"/>
    </location>
</feature>
<dbReference type="AlphaFoldDB" id="A0A059CPP1"/>